<name>A0AAD7UDC8_9STRA</name>
<evidence type="ECO:0000256" key="1">
    <source>
        <dbReference type="SAM" id="SignalP"/>
    </source>
</evidence>
<evidence type="ECO:0000313" key="2">
    <source>
        <dbReference type="EMBL" id="KAJ8601459.1"/>
    </source>
</evidence>
<feature type="chain" id="PRO_5041986912" description="Sulfotransferase" evidence="1">
    <location>
        <begin position="23"/>
        <end position="287"/>
    </location>
</feature>
<sequence length="287" mass="32361">MFRKIEFLLVVALAAAAAAAAAKEECVVFVHINKSGGQTIKSVLHAQSRQIALCSEREFRANRCRPPRHFRGKSVRGWTFVGDSTMALLGWLGGRCVVFSLFRDPVARLVSSLRYCRRSPSDHLCGTAVLDAKDATLEQWARHQRGFVFLRLVLANATRTKVEARGVYDDDGAAVVPTWIEHQRAMLYPRADMDPRLAELSRQLEQGRLMDAVGILEWPDETARLFDRWVPLRGINWTAALTKYKANAHTSTRPSLRVVPPSVRAYLDYDYPIFRAVQNRILAALKS</sequence>
<accession>A0AAD7UDC8</accession>
<comment type="caution">
    <text evidence="2">The sequence shown here is derived from an EMBL/GenBank/DDBJ whole genome shotgun (WGS) entry which is preliminary data.</text>
</comment>
<dbReference type="InterPro" id="IPR027417">
    <property type="entry name" value="P-loop_NTPase"/>
</dbReference>
<dbReference type="AlphaFoldDB" id="A0AAD7UDC8"/>
<organism evidence="2 3">
    <name type="scientific">Chrysophaeum taylorii</name>
    <dbReference type="NCBI Taxonomy" id="2483200"/>
    <lineage>
        <taxon>Eukaryota</taxon>
        <taxon>Sar</taxon>
        <taxon>Stramenopiles</taxon>
        <taxon>Ochrophyta</taxon>
        <taxon>Pelagophyceae</taxon>
        <taxon>Pelagomonadales</taxon>
        <taxon>Pelagomonadaceae</taxon>
        <taxon>Chrysophaeum</taxon>
    </lineage>
</organism>
<gene>
    <name evidence="2" type="ORF">CTAYLR_005687</name>
</gene>
<dbReference type="Gene3D" id="3.40.50.300">
    <property type="entry name" value="P-loop containing nucleotide triphosphate hydrolases"/>
    <property type="match status" value="1"/>
</dbReference>
<proteinExistence type="predicted"/>
<feature type="signal peptide" evidence="1">
    <location>
        <begin position="1"/>
        <end position="22"/>
    </location>
</feature>
<keyword evidence="1" id="KW-0732">Signal</keyword>
<evidence type="ECO:0008006" key="4">
    <source>
        <dbReference type="Google" id="ProtNLM"/>
    </source>
</evidence>
<reference evidence="2" key="1">
    <citation type="submission" date="2023-01" db="EMBL/GenBank/DDBJ databases">
        <title>Metagenome sequencing of chrysophaentin producing Chrysophaeum taylorii.</title>
        <authorList>
            <person name="Davison J."/>
            <person name="Bewley C."/>
        </authorList>
    </citation>
    <scope>NUCLEOTIDE SEQUENCE</scope>
    <source>
        <strain evidence="2">NIES-1699</strain>
    </source>
</reference>
<dbReference type="Proteomes" id="UP001230188">
    <property type="component" value="Unassembled WGS sequence"/>
</dbReference>
<keyword evidence="3" id="KW-1185">Reference proteome</keyword>
<dbReference type="EMBL" id="JAQMWT010000428">
    <property type="protein sequence ID" value="KAJ8601459.1"/>
    <property type="molecule type" value="Genomic_DNA"/>
</dbReference>
<protein>
    <recommendedName>
        <fullName evidence="4">Sulfotransferase</fullName>
    </recommendedName>
</protein>
<evidence type="ECO:0000313" key="3">
    <source>
        <dbReference type="Proteomes" id="UP001230188"/>
    </source>
</evidence>